<accession>A0A8H6MW88</accession>
<gene>
    <name evidence="1" type="ORF">CSOJ01_06239</name>
</gene>
<name>A0A8H6MW88_9PEZI</name>
<protein>
    <submittedName>
        <fullName evidence="1">Uncharacterized protein</fullName>
    </submittedName>
</protein>
<dbReference type="Proteomes" id="UP000652219">
    <property type="component" value="Unassembled WGS sequence"/>
</dbReference>
<evidence type="ECO:0000313" key="2">
    <source>
        <dbReference type="Proteomes" id="UP000652219"/>
    </source>
</evidence>
<dbReference type="AlphaFoldDB" id="A0A8H6MW88"/>
<reference evidence="1 2" key="1">
    <citation type="journal article" date="2020" name="Phytopathology">
        <title>Genome Sequence Resources of Colletotrichum truncatum, C. plurivorum, C. musicola, and C. sojae: Four Species Pathogenic to Soybean (Glycine max).</title>
        <authorList>
            <person name="Rogerio F."/>
            <person name="Boufleur T.R."/>
            <person name="Ciampi-Guillardi M."/>
            <person name="Sukno S.A."/>
            <person name="Thon M.R."/>
            <person name="Massola Junior N.S."/>
            <person name="Baroncelli R."/>
        </authorList>
    </citation>
    <scope>NUCLEOTIDE SEQUENCE [LARGE SCALE GENOMIC DNA]</scope>
    <source>
        <strain evidence="1 2">LFN0009</strain>
    </source>
</reference>
<proteinExistence type="predicted"/>
<dbReference type="EMBL" id="WIGN01000085">
    <property type="protein sequence ID" value="KAF6810560.1"/>
    <property type="molecule type" value="Genomic_DNA"/>
</dbReference>
<evidence type="ECO:0000313" key="1">
    <source>
        <dbReference type="EMBL" id="KAF6810560.1"/>
    </source>
</evidence>
<organism evidence="1 2">
    <name type="scientific">Colletotrichum sojae</name>
    <dbReference type="NCBI Taxonomy" id="2175907"/>
    <lineage>
        <taxon>Eukaryota</taxon>
        <taxon>Fungi</taxon>
        <taxon>Dikarya</taxon>
        <taxon>Ascomycota</taxon>
        <taxon>Pezizomycotina</taxon>
        <taxon>Sordariomycetes</taxon>
        <taxon>Hypocreomycetidae</taxon>
        <taxon>Glomerellales</taxon>
        <taxon>Glomerellaceae</taxon>
        <taxon>Colletotrichum</taxon>
        <taxon>Colletotrichum orchidearum species complex</taxon>
    </lineage>
</organism>
<keyword evidence="2" id="KW-1185">Reference proteome</keyword>
<comment type="caution">
    <text evidence="1">The sequence shown here is derived from an EMBL/GenBank/DDBJ whole genome shotgun (WGS) entry which is preliminary data.</text>
</comment>
<sequence>MPWTRGGSEHALGEIPWRDFSGSPSAVVGGSFVPEIRDGYTELISSNLANSNGLRKSGLSSIHRCLASSFPRLEPDLVESIAGSLDDQG</sequence>